<feature type="region of interest" description="Disordered" evidence="1">
    <location>
        <begin position="116"/>
        <end position="135"/>
    </location>
</feature>
<reference evidence="4 5" key="1">
    <citation type="submission" date="2018-10" db="EMBL/GenBank/DDBJ databases">
        <authorList>
            <person name="Li J."/>
        </authorList>
    </citation>
    <scope>NUCLEOTIDE SEQUENCE [LARGE SCALE GENOMIC DNA]</scope>
    <source>
        <strain evidence="4 5">JCM 11654</strain>
    </source>
</reference>
<feature type="transmembrane region" description="Helical" evidence="2">
    <location>
        <begin position="46"/>
        <end position="65"/>
    </location>
</feature>
<dbReference type="OrthoDB" id="3712355at2"/>
<evidence type="ECO:0000313" key="5">
    <source>
        <dbReference type="Proteomes" id="UP000269438"/>
    </source>
</evidence>
<keyword evidence="2" id="KW-1133">Transmembrane helix</keyword>
<sequence>MKRFFPRRPDNLFIMRGRGGVVAFYAFIAVALYLLGDSAVRGAWDVVFSALPWVLLVLWVLYVAAFQPYIGYSDRAVVVYNVFKRYEFPWSAVRTITDHQQFVFTLKTGAPIKAWGGPNAKRPRGSQAASGTGAAARTPLEHLTHVWHEGRVRSQGDSALVTWNIPAIAVGVVLILWSVLSLI</sequence>
<dbReference type="EMBL" id="RCUY01000001">
    <property type="protein sequence ID" value="RLP84596.1"/>
    <property type="molecule type" value="Genomic_DNA"/>
</dbReference>
<keyword evidence="5" id="KW-1185">Reference proteome</keyword>
<dbReference type="Proteomes" id="UP000269438">
    <property type="component" value="Unassembled WGS sequence"/>
</dbReference>
<gene>
    <name evidence="4" type="ORF">D9V34_00940</name>
    <name evidence="3" type="ORF">D9V34_13235</name>
</gene>
<evidence type="ECO:0000313" key="3">
    <source>
        <dbReference type="EMBL" id="RLP80811.1"/>
    </source>
</evidence>
<evidence type="ECO:0008006" key="6">
    <source>
        <dbReference type="Google" id="ProtNLM"/>
    </source>
</evidence>
<keyword evidence="2" id="KW-0812">Transmembrane</keyword>
<proteinExistence type="predicted"/>
<accession>A0A3L7AW65</accession>
<keyword evidence="2" id="KW-0472">Membrane</keyword>
<feature type="transmembrane region" description="Helical" evidence="2">
    <location>
        <begin position="21"/>
        <end position="40"/>
    </location>
</feature>
<dbReference type="EMBL" id="RCUY01000011">
    <property type="protein sequence ID" value="RLP80811.1"/>
    <property type="molecule type" value="Genomic_DNA"/>
</dbReference>
<evidence type="ECO:0000256" key="1">
    <source>
        <dbReference type="SAM" id="MobiDB-lite"/>
    </source>
</evidence>
<comment type="caution">
    <text evidence="4">The sequence shown here is derived from an EMBL/GenBank/DDBJ whole genome shotgun (WGS) entry which is preliminary data.</text>
</comment>
<dbReference type="AlphaFoldDB" id="A0A3L7AW65"/>
<organism evidence="4 5">
    <name type="scientific">Mycetocola lacteus</name>
    <dbReference type="NCBI Taxonomy" id="76637"/>
    <lineage>
        <taxon>Bacteria</taxon>
        <taxon>Bacillati</taxon>
        <taxon>Actinomycetota</taxon>
        <taxon>Actinomycetes</taxon>
        <taxon>Micrococcales</taxon>
        <taxon>Microbacteriaceae</taxon>
        <taxon>Mycetocola</taxon>
    </lineage>
</organism>
<protein>
    <recommendedName>
        <fullName evidence="6">PH domain-containing protein</fullName>
    </recommendedName>
</protein>
<feature type="transmembrane region" description="Helical" evidence="2">
    <location>
        <begin position="160"/>
        <end position="180"/>
    </location>
</feature>
<dbReference type="RefSeq" id="WP_121687078.1">
    <property type="nucleotide sequence ID" value="NZ_RCUY01000001.1"/>
</dbReference>
<evidence type="ECO:0000313" key="4">
    <source>
        <dbReference type="EMBL" id="RLP84596.1"/>
    </source>
</evidence>
<evidence type="ECO:0000256" key="2">
    <source>
        <dbReference type="SAM" id="Phobius"/>
    </source>
</evidence>
<feature type="compositionally biased region" description="Low complexity" evidence="1">
    <location>
        <begin position="125"/>
        <end position="135"/>
    </location>
</feature>
<name>A0A3L7AW65_9MICO</name>